<dbReference type="Gene3D" id="1.10.10.10">
    <property type="entry name" value="Winged helix-like DNA-binding domain superfamily/Winged helix DNA-binding domain"/>
    <property type="match status" value="1"/>
</dbReference>
<dbReference type="EMBL" id="QGTS01000003">
    <property type="protein sequence ID" value="PWW10881.1"/>
    <property type="molecule type" value="Genomic_DNA"/>
</dbReference>
<proteinExistence type="predicted"/>
<dbReference type="OrthoDB" id="9782798at2"/>
<dbReference type="SMART" id="SM01012">
    <property type="entry name" value="ANTAR"/>
    <property type="match status" value="1"/>
</dbReference>
<evidence type="ECO:0000259" key="1">
    <source>
        <dbReference type="PROSITE" id="PS50921"/>
    </source>
</evidence>
<dbReference type="InterPro" id="IPR013587">
    <property type="entry name" value="Nitrate/nitrite_sensing"/>
</dbReference>
<organism evidence="2 3">
    <name type="scientific">Mangrovibacter plantisponsor</name>
    <dbReference type="NCBI Taxonomy" id="451513"/>
    <lineage>
        <taxon>Bacteria</taxon>
        <taxon>Pseudomonadati</taxon>
        <taxon>Pseudomonadota</taxon>
        <taxon>Gammaproteobacteria</taxon>
        <taxon>Enterobacterales</taxon>
        <taxon>Enterobacteriaceae</taxon>
        <taxon>Mangrovibacter</taxon>
    </lineage>
</organism>
<dbReference type="Proteomes" id="UP000246744">
    <property type="component" value="Unassembled WGS sequence"/>
</dbReference>
<dbReference type="InterPro" id="IPR005561">
    <property type="entry name" value="ANTAR"/>
</dbReference>
<evidence type="ECO:0000313" key="2">
    <source>
        <dbReference type="EMBL" id="PWW10881.1"/>
    </source>
</evidence>
<evidence type="ECO:0000313" key="3">
    <source>
        <dbReference type="Proteomes" id="UP000246744"/>
    </source>
</evidence>
<reference evidence="2 3" key="1">
    <citation type="submission" date="2018-05" db="EMBL/GenBank/DDBJ databases">
        <title>Genomic Encyclopedia of Type Strains, Phase IV (KMG-IV): sequencing the most valuable type-strain genomes for metagenomic binning, comparative biology and taxonomic classification.</title>
        <authorList>
            <person name="Goeker M."/>
        </authorList>
    </citation>
    <scope>NUCLEOTIDE SEQUENCE [LARGE SCALE GENOMIC DNA]</scope>
    <source>
        <strain evidence="2 3">DSM 19579</strain>
    </source>
</reference>
<keyword evidence="3" id="KW-1185">Reference proteome</keyword>
<feature type="domain" description="ANTAR" evidence="1">
    <location>
        <begin position="346"/>
        <end position="407"/>
    </location>
</feature>
<dbReference type="Pfam" id="PF03861">
    <property type="entry name" value="ANTAR"/>
    <property type="match status" value="1"/>
</dbReference>
<name>A0A317Q6L9_9ENTR</name>
<dbReference type="RefSeq" id="WP_110025218.1">
    <property type="nucleotide sequence ID" value="NZ_QGTS01000003.1"/>
</dbReference>
<dbReference type="Pfam" id="PF08376">
    <property type="entry name" value="NIT"/>
    <property type="match status" value="1"/>
</dbReference>
<gene>
    <name evidence="2" type="ORF">DES37_103258</name>
</gene>
<dbReference type="InterPro" id="IPR036388">
    <property type="entry name" value="WH-like_DNA-bd_sf"/>
</dbReference>
<protein>
    <submittedName>
        <fullName evidence="2">ANTAR domain-containing protein</fullName>
    </submittedName>
</protein>
<dbReference type="SUPFAM" id="SSF52172">
    <property type="entry name" value="CheY-like"/>
    <property type="match status" value="1"/>
</dbReference>
<dbReference type="GO" id="GO:0003723">
    <property type="term" value="F:RNA binding"/>
    <property type="evidence" value="ECO:0007669"/>
    <property type="project" value="InterPro"/>
</dbReference>
<accession>A0A317Q6L9</accession>
<sequence>MSQSPHAVHYFLAARECEISRLDNVLQAGKLIGQLSHFVHVLQRERGSSNIWLCSEGLLFGEELAHRAAAVSQSMNNLFADLPALPPASALQPGAFRVYHRIGSMLMALESLPELRNQIHQRSISHQQAMQSFNTIIQQVLNLVYEVADIDADGQVASALVALFTFMQGKEYAGQERALASAGFASRNFSDSGRQLMVELIAAQESCLTSFAGFADTGILATWLQQEGKSSEFERLRRLACTGAPGEEDTVLNWFALASQRLDLMKIVEDKLINKVMHLCQQSLLRVQSSNTDDPQTLAGVIVPAEKPVAAYFAATPHNEADEDTGLPPQLNRSLLNLIQHQAHRLKTLDNELAGLRATLMERKTIEQAKALLMQYQGLTEEQAWHLLRKTAMNQNKKVVEIAQAMLDVSTVFTSSP</sequence>
<dbReference type="PROSITE" id="PS50921">
    <property type="entry name" value="ANTAR"/>
    <property type="match status" value="1"/>
</dbReference>
<dbReference type="InterPro" id="IPR011006">
    <property type="entry name" value="CheY-like_superfamily"/>
</dbReference>
<comment type="caution">
    <text evidence="2">The sequence shown here is derived from an EMBL/GenBank/DDBJ whole genome shotgun (WGS) entry which is preliminary data.</text>
</comment>
<dbReference type="AlphaFoldDB" id="A0A317Q6L9"/>